<proteinExistence type="predicted"/>
<dbReference type="AlphaFoldDB" id="A0A0N7KHD6"/>
<evidence type="ECO:0000256" key="1">
    <source>
        <dbReference type="SAM" id="MobiDB-lite"/>
    </source>
</evidence>
<feature type="compositionally biased region" description="Low complexity" evidence="1">
    <location>
        <begin position="11"/>
        <end position="24"/>
    </location>
</feature>
<keyword evidence="3" id="KW-1185">Reference proteome</keyword>
<feature type="compositionally biased region" description="Polar residues" evidence="1">
    <location>
        <begin position="1"/>
        <end position="10"/>
    </location>
</feature>
<feature type="compositionally biased region" description="Pro residues" evidence="1">
    <location>
        <begin position="25"/>
        <end position="48"/>
    </location>
</feature>
<dbReference type="PaxDb" id="39947-A0A0N7KHD6"/>
<protein>
    <submittedName>
        <fullName evidence="2">Os03g0390950 protein</fullName>
    </submittedName>
</protein>
<dbReference type="InParanoid" id="A0A0N7KHD6"/>
<name>A0A0N7KHD6_ORYSJ</name>
<evidence type="ECO:0000313" key="3">
    <source>
        <dbReference type="Proteomes" id="UP000059680"/>
    </source>
</evidence>
<sequence length="86" mass="9082">MARRSTSSNLSRGPNSASSQSSSSLPPPPPLPLPLFPPESLPWSPAPDPSVVVARGACGLEQEREWGLGGSGENNLEESWWRGLSS</sequence>
<dbReference type="Proteomes" id="UP000059680">
    <property type="component" value="Chromosome 3"/>
</dbReference>
<reference evidence="2 3" key="2">
    <citation type="journal article" date="2013" name="Plant Cell Physiol.">
        <title>Rice Annotation Project Database (RAP-DB): an integrative and interactive database for rice genomics.</title>
        <authorList>
            <person name="Sakai H."/>
            <person name="Lee S.S."/>
            <person name="Tanaka T."/>
            <person name="Numa H."/>
            <person name="Kim J."/>
            <person name="Kawahara Y."/>
            <person name="Wakimoto H."/>
            <person name="Yang C.C."/>
            <person name="Iwamoto M."/>
            <person name="Abe T."/>
            <person name="Yamada Y."/>
            <person name="Muto A."/>
            <person name="Inokuchi H."/>
            <person name="Ikemura T."/>
            <person name="Matsumoto T."/>
            <person name="Sasaki T."/>
            <person name="Itoh T."/>
        </authorList>
    </citation>
    <scope>NUCLEOTIDE SEQUENCE [LARGE SCALE GENOMIC DNA]</scope>
    <source>
        <strain evidence="3">cv. Nipponbare</strain>
    </source>
</reference>
<organism evidence="2 3">
    <name type="scientific">Oryza sativa subsp. japonica</name>
    <name type="common">Rice</name>
    <dbReference type="NCBI Taxonomy" id="39947"/>
    <lineage>
        <taxon>Eukaryota</taxon>
        <taxon>Viridiplantae</taxon>
        <taxon>Streptophyta</taxon>
        <taxon>Embryophyta</taxon>
        <taxon>Tracheophyta</taxon>
        <taxon>Spermatophyta</taxon>
        <taxon>Magnoliopsida</taxon>
        <taxon>Liliopsida</taxon>
        <taxon>Poales</taxon>
        <taxon>Poaceae</taxon>
        <taxon>BOP clade</taxon>
        <taxon>Oryzoideae</taxon>
        <taxon>Oryzeae</taxon>
        <taxon>Oryzinae</taxon>
        <taxon>Oryza</taxon>
        <taxon>Oryza sativa</taxon>
    </lineage>
</organism>
<gene>
    <name evidence="2" type="ordered locus">Os03g0390950</name>
    <name evidence="2" type="ORF">OSNPB_030390950</name>
</gene>
<accession>A0A0N7KHD6</accession>
<dbReference type="EMBL" id="AP014959">
    <property type="protein sequence ID" value="BAS84521.1"/>
    <property type="molecule type" value="Genomic_DNA"/>
</dbReference>
<reference evidence="3" key="1">
    <citation type="journal article" date="2005" name="Nature">
        <title>The map-based sequence of the rice genome.</title>
        <authorList>
            <consortium name="International rice genome sequencing project (IRGSP)"/>
            <person name="Matsumoto T."/>
            <person name="Wu J."/>
            <person name="Kanamori H."/>
            <person name="Katayose Y."/>
            <person name="Fujisawa M."/>
            <person name="Namiki N."/>
            <person name="Mizuno H."/>
            <person name="Yamamoto K."/>
            <person name="Antonio B.A."/>
            <person name="Baba T."/>
            <person name="Sakata K."/>
            <person name="Nagamura Y."/>
            <person name="Aoki H."/>
            <person name="Arikawa K."/>
            <person name="Arita K."/>
            <person name="Bito T."/>
            <person name="Chiden Y."/>
            <person name="Fujitsuka N."/>
            <person name="Fukunaka R."/>
            <person name="Hamada M."/>
            <person name="Harada C."/>
            <person name="Hayashi A."/>
            <person name="Hijishita S."/>
            <person name="Honda M."/>
            <person name="Hosokawa S."/>
            <person name="Ichikawa Y."/>
            <person name="Idonuma A."/>
            <person name="Iijima M."/>
            <person name="Ikeda M."/>
            <person name="Ikeno M."/>
            <person name="Ito K."/>
            <person name="Ito S."/>
            <person name="Ito T."/>
            <person name="Ito Y."/>
            <person name="Ito Y."/>
            <person name="Iwabuchi A."/>
            <person name="Kamiya K."/>
            <person name="Karasawa W."/>
            <person name="Kurita K."/>
            <person name="Katagiri S."/>
            <person name="Kikuta A."/>
            <person name="Kobayashi H."/>
            <person name="Kobayashi N."/>
            <person name="Machita K."/>
            <person name="Maehara T."/>
            <person name="Masukawa M."/>
            <person name="Mizubayashi T."/>
            <person name="Mukai Y."/>
            <person name="Nagasaki H."/>
            <person name="Nagata Y."/>
            <person name="Naito S."/>
            <person name="Nakashima M."/>
            <person name="Nakama Y."/>
            <person name="Nakamichi Y."/>
            <person name="Nakamura M."/>
            <person name="Meguro A."/>
            <person name="Negishi M."/>
            <person name="Ohta I."/>
            <person name="Ohta T."/>
            <person name="Okamoto M."/>
            <person name="Ono N."/>
            <person name="Saji S."/>
            <person name="Sakaguchi M."/>
            <person name="Sakai K."/>
            <person name="Shibata M."/>
            <person name="Shimokawa T."/>
            <person name="Song J."/>
            <person name="Takazaki Y."/>
            <person name="Terasawa K."/>
            <person name="Tsugane M."/>
            <person name="Tsuji K."/>
            <person name="Ueda S."/>
            <person name="Waki K."/>
            <person name="Yamagata H."/>
            <person name="Yamamoto M."/>
            <person name="Yamamoto S."/>
            <person name="Yamane H."/>
            <person name="Yoshiki S."/>
            <person name="Yoshihara R."/>
            <person name="Yukawa K."/>
            <person name="Zhong H."/>
            <person name="Yano M."/>
            <person name="Yuan Q."/>
            <person name="Ouyang S."/>
            <person name="Liu J."/>
            <person name="Jones K.M."/>
            <person name="Gansberger K."/>
            <person name="Moffat K."/>
            <person name="Hill J."/>
            <person name="Bera J."/>
            <person name="Fadrosh D."/>
            <person name="Jin S."/>
            <person name="Johri S."/>
            <person name="Kim M."/>
            <person name="Overton L."/>
            <person name="Reardon M."/>
            <person name="Tsitrin T."/>
            <person name="Vuong H."/>
            <person name="Weaver B."/>
            <person name="Ciecko A."/>
            <person name="Tallon L."/>
            <person name="Jackson J."/>
            <person name="Pai G."/>
            <person name="Aken S.V."/>
            <person name="Utterback T."/>
            <person name="Reidmuller S."/>
            <person name="Feldblyum T."/>
            <person name="Hsiao J."/>
            <person name="Zismann V."/>
            <person name="Iobst S."/>
            <person name="de Vazeille A.R."/>
            <person name="Buell C.R."/>
            <person name="Ying K."/>
            <person name="Li Y."/>
            <person name="Lu T."/>
            <person name="Huang Y."/>
            <person name="Zhao Q."/>
            <person name="Feng Q."/>
            <person name="Zhang L."/>
            <person name="Zhu J."/>
            <person name="Weng Q."/>
            <person name="Mu J."/>
            <person name="Lu Y."/>
            <person name="Fan D."/>
            <person name="Liu Y."/>
            <person name="Guan J."/>
            <person name="Zhang Y."/>
            <person name="Yu S."/>
            <person name="Liu X."/>
            <person name="Zhang Y."/>
            <person name="Hong G."/>
            <person name="Han B."/>
            <person name="Choisne N."/>
            <person name="Demange N."/>
            <person name="Orjeda G."/>
            <person name="Samain S."/>
            <person name="Cattolico L."/>
            <person name="Pelletier E."/>
            <person name="Couloux A."/>
            <person name="Segurens B."/>
            <person name="Wincker P."/>
            <person name="D'Hont A."/>
            <person name="Scarpelli C."/>
            <person name="Weissenbach J."/>
            <person name="Salanoubat M."/>
            <person name="Quetier F."/>
            <person name="Yu Y."/>
            <person name="Kim H.R."/>
            <person name="Rambo T."/>
            <person name="Currie J."/>
            <person name="Collura K."/>
            <person name="Luo M."/>
            <person name="Yang T."/>
            <person name="Ammiraju J.S.S."/>
            <person name="Engler F."/>
            <person name="Soderlund C."/>
            <person name="Wing R.A."/>
            <person name="Palmer L.E."/>
            <person name="de la Bastide M."/>
            <person name="Spiegel L."/>
            <person name="Nascimento L."/>
            <person name="Zutavern T."/>
            <person name="O'Shaughnessy A."/>
            <person name="Dike S."/>
            <person name="Dedhia N."/>
            <person name="Preston R."/>
            <person name="Balija V."/>
            <person name="McCombie W.R."/>
            <person name="Chow T."/>
            <person name="Chen H."/>
            <person name="Chung M."/>
            <person name="Chen C."/>
            <person name="Shaw J."/>
            <person name="Wu H."/>
            <person name="Hsiao K."/>
            <person name="Chao Y."/>
            <person name="Chu M."/>
            <person name="Cheng C."/>
            <person name="Hour A."/>
            <person name="Lee P."/>
            <person name="Lin S."/>
            <person name="Lin Y."/>
            <person name="Liou J."/>
            <person name="Liu S."/>
            <person name="Hsing Y."/>
            <person name="Raghuvanshi S."/>
            <person name="Mohanty A."/>
            <person name="Bharti A.K."/>
            <person name="Gaur A."/>
            <person name="Gupta V."/>
            <person name="Kumar D."/>
            <person name="Ravi V."/>
            <person name="Vij S."/>
            <person name="Kapur A."/>
            <person name="Khurana P."/>
            <person name="Khurana P."/>
            <person name="Khurana J.P."/>
            <person name="Tyagi A.K."/>
            <person name="Gaikwad K."/>
            <person name="Singh A."/>
            <person name="Dalal V."/>
            <person name="Srivastava S."/>
            <person name="Dixit A."/>
            <person name="Pal A.K."/>
            <person name="Ghazi I.A."/>
            <person name="Yadav M."/>
            <person name="Pandit A."/>
            <person name="Bhargava A."/>
            <person name="Sureshbabu K."/>
            <person name="Batra K."/>
            <person name="Sharma T.R."/>
            <person name="Mohapatra T."/>
            <person name="Singh N.K."/>
            <person name="Messing J."/>
            <person name="Nelson A.B."/>
            <person name="Fuks G."/>
            <person name="Kavchok S."/>
            <person name="Keizer G."/>
            <person name="Linton E."/>
            <person name="Llaca V."/>
            <person name="Song R."/>
            <person name="Tanyolac B."/>
            <person name="Young S."/>
            <person name="Ho-Il K."/>
            <person name="Hahn J.H."/>
            <person name="Sangsakoo G."/>
            <person name="Vanavichit A."/>
            <person name="de Mattos Luiz.A.T."/>
            <person name="Zimmer P.D."/>
            <person name="Malone G."/>
            <person name="Dellagostin O."/>
            <person name="de Oliveira A.C."/>
            <person name="Bevan M."/>
            <person name="Bancroft I."/>
            <person name="Minx P."/>
            <person name="Cordum H."/>
            <person name="Wilson R."/>
            <person name="Cheng Z."/>
            <person name="Jin W."/>
            <person name="Jiang J."/>
            <person name="Leong S.A."/>
            <person name="Iwama H."/>
            <person name="Gojobori T."/>
            <person name="Itoh T."/>
            <person name="Niimura Y."/>
            <person name="Fujii Y."/>
            <person name="Habara T."/>
            <person name="Sakai H."/>
            <person name="Sato Y."/>
            <person name="Wilson G."/>
            <person name="Kumar K."/>
            <person name="McCouch S."/>
            <person name="Juretic N."/>
            <person name="Hoen D."/>
            <person name="Wright S."/>
            <person name="Bruskiewich R."/>
            <person name="Bureau T."/>
            <person name="Miyao A."/>
            <person name="Hirochika H."/>
            <person name="Nishikawa T."/>
            <person name="Kadowaki K."/>
            <person name="Sugiura M."/>
            <person name="Burr B."/>
            <person name="Sasaki T."/>
        </authorList>
    </citation>
    <scope>NUCLEOTIDE SEQUENCE [LARGE SCALE GENOMIC DNA]</scope>
    <source>
        <strain evidence="3">cv. Nipponbare</strain>
    </source>
</reference>
<evidence type="ECO:0000313" key="2">
    <source>
        <dbReference type="EMBL" id="BAS84521.1"/>
    </source>
</evidence>
<feature type="region of interest" description="Disordered" evidence="1">
    <location>
        <begin position="1"/>
        <end position="86"/>
    </location>
</feature>
<reference evidence="2 3" key="3">
    <citation type="journal article" date="2013" name="Rice">
        <title>Improvement of the Oryza sativa Nipponbare reference genome using next generation sequence and optical map data.</title>
        <authorList>
            <person name="Kawahara Y."/>
            <person name="de la Bastide M."/>
            <person name="Hamilton J.P."/>
            <person name="Kanamori H."/>
            <person name="McCombie W.R."/>
            <person name="Ouyang S."/>
            <person name="Schwartz D.C."/>
            <person name="Tanaka T."/>
            <person name="Wu J."/>
            <person name="Zhou S."/>
            <person name="Childs K.L."/>
            <person name="Davidson R.M."/>
            <person name="Lin H."/>
            <person name="Quesada-Ocampo L."/>
            <person name="Vaillancourt B."/>
            <person name="Sakai H."/>
            <person name="Lee S.S."/>
            <person name="Kim J."/>
            <person name="Numa H."/>
            <person name="Itoh T."/>
            <person name="Buell C.R."/>
            <person name="Matsumoto T."/>
        </authorList>
    </citation>
    <scope>NUCLEOTIDE SEQUENCE [LARGE SCALE GENOMIC DNA]</scope>
    <source>
        <strain evidence="3">cv. Nipponbare</strain>
    </source>
</reference>